<organism evidence="2 3">
    <name type="scientific">Dyadobacter jejuensis</name>
    <dbReference type="NCBI Taxonomy" id="1082580"/>
    <lineage>
        <taxon>Bacteria</taxon>
        <taxon>Pseudomonadati</taxon>
        <taxon>Bacteroidota</taxon>
        <taxon>Cytophagia</taxon>
        <taxon>Cytophagales</taxon>
        <taxon>Spirosomataceae</taxon>
        <taxon>Dyadobacter</taxon>
    </lineage>
</organism>
<keyword evidence="3" id="KW-1185">Reference proteome</keyword>
<dbReference type="CDD" id="cd17783">
    <property type="entry name" value="CBS_pair_bac"/>
    <property type="match status" value="1"/>
</dbReference>
<feature type="domain" description="CBS" evidence="1">
    <location>
        <begin position="72"/>
        <end position="118"/>
    </location>
</feature>
<accession>A0A316A6X2</accession>
<evidence type="ECO:0000313" key="3">
    <source>
        <dbReference type="Proteomes" id="UP000245880"/>
    </source>
</evidence>
<evidence type="ECO:0000259" key="1">
    <source>
        <dbReference type="Pfam" id="PF00571"/>
    </source>
</evidence>
<dbReference type="RefSeq" id="WP_109678276.1">
    <property type="nucleotide sequence ID" value="NZ_QGDT01000025.1"/>
</dbReference>
<dbReference type="EMBL" id="QGDT01000025">
    <property type="protein sequence ID" value="PWJ53222.1"/>
    <property type="molecule type" value="Genomic_DNA"/>
</dbReference>
<comment type="caution">
    <text evidence="2">The sequence shown here is derived from an EMBL/GenBank/DDBJ whole genome shotgun (WGS) entry which is preliminary data.</text>
</comment>
<dbReference type="Gene3D" id="3.10.580.10">
    <property type="entry name" value="CBS-domain"/>
    <property type="match status" value="1"/>
</dbReference>
<dbReference type="AlphaFoldDB" id="A0A316A6X2"/>
<dbReference type="InterPro" id="IPR000644">
    <property type="entry name" value="CBS_dom"/>
</dbReference>
<dbReference type="SUPFAM" id="SSF54631">
    <property type="entry name" value="CBS-domain pair"/>
    <property type="match status" value="1"/>
</dbReference>
<reference evidence="2 3" key="1">
    <citation type="submission" date="2018-03" db="EMBL/GenBank/DDBJ databases">
        <title>Genomic Encyclopedia of Archaeal and Bacterial Type Strains, Phase II (KMG-II): from individual species to whole genera.</title>
        <authorList>
            <person name="Goeker M."/>
        </authorList>
    </citation>
    <scope>NUCLEOTIDE SEQUENCE [LARGE SCALE GENOMIC DNA]</scope>
    <source>
        <strain evidence="2 3">DSM 100346</strain>
    </source>
</reference>
<dbReference type="OrthoDB" id="1523762at2"/>
<proteinExistence type="predicted"/>
<dbReference type="Pfam" id="PF00571">
    <property type="entry name" value="CBS"/>
    <property type="match status" value="1"/>
</dbReference>
<dbReference type="Proteomes" id="UP000245880">
    <property type="component" value="Unassembled WGS sequence"/>
</dbReference>
<name>A0A316A6X2_9BACT</name>
<gene>
    <name evidence="2" type="ORF">CLV98_1255</name>
</gene>
<evidence type="ECO:0000313" key="2">
    <source>
        <dbReference type="EMBL" id="PWJ53222.1"/>
    </source>
</evidence>
<dbReference type="InterPro" id="IPR046342">
    <property type="entry name" value="CBS_dom_sf"/>
</dbReference>
<protein>
    <submittedName>
        <fullName evidence="2">CBS domain-containing protein</fullName>
    </submittedName>
</protein>
<sequence length="221" mass="24773">MIAHTLINPIIPTLKSSDSINMALEWMEDFGTTQLVVVDDHVYQGIVSEPILQDAPNGSLPISSMVLQHHDVFAAEDQHVYELINVLHEFGLSVIPVLAYDRSFMGCISRDDLIERFVGLLGVKEKGAIIVLKISELDYSLAEISRLIESNGTKILSSIYNTGDPLNPSPQLTLKLNKREINPLIATLERFGYEIIEAHANDPIKNMDQERLDMLMRYLAT</sequence>